<evidence type="ECO:0000313" key="3">
    <source>
        <dbReference type="WBParaSite" id="SPAL_0000210600.1"/>
    </source>
</evidence>
<protein>
    <submittedName>
        <fullName evidence="3">Uncharacterized protein</fullName>
    </submittedName>
</protein>
<keyword evidence="1" id="KW-0812">Transmembrane</keyword>
<keyword evidence="1" id="KW-1133">Transmembrane helix</keyword>
<evidence type="ECO:0000256" key="1">
    <source>
        <dbReference type="SAM" id="Phobius"/>
    </source>
</evidence>
<keyword evidence="1" id="KW-0472">Membrane</keyword>
<feature type="transmembrane region" description="Helical" evidence="1">
    <location>
        <begin position="7"/>
        <end position="28"/>
    </location>
</feature>
<dbReference type="Proteomes" id="UP000046392">
    <property type="component" value="Unplaced"/>
</dbReference>
<proteinExistence type="predicted"/>
<accession>A0A0N5B7T1</accession>
<evidence type="ECO:0000313" key="2">
    <source>
        <dbReference type="Proteomes" id="UP000046392"/>
    </source>
</evidence>
<sequence length="167" mass="19228">MKVSKTLTVFIIILISTIVKIYTVLVQLRVYATPICPGGKLEFDTENVTAQIRKDKDEAPKNETKGLCGRRISVFAKVPNGTFQKNKFYANYTWITSNKNITKRIPKDCKQKDNYIQQNLDKTFYFFCDFGYLNPIVTEDSEDSKVSESPEEVDDGYYGKNLFKPCF</sequence>
<reference evidence="3" key="1">
    <citation type="submission" date="2017-02" db="UniProtKB">
        <authorList>
            <consortium name="WormBaseParasite"/>
        </authorList>
    </citation>
    <scope>IDENTIFICATION</scope>
</reference>
<dbReference type="WBParaSite" id="SPAL_0000210600.1">
    <property type="protein sequence ID" value="SPAL_0000210600.1"/>
    <property type="gene ID" value="SPAL_0000210600"/>
</dbReference>
<dbReference type="AlphaFoldDB" id="A0A0N5B7T1"/>
<name>A0A0N5B7T1_STREA</name>
<organism evidence="2 3">
    <name type="scientific">Strongyloides papillosus</name>
    <name type="common">Intestinal threadworm</name>
    <dbReference type="NCBI Taxonomy" id="174720"/>
    <lineage>
        <taxon>Eukaryota</taxon>
        <taxon>Metazoa</taxon>
        <taxon>Ecdysozoa</taxon>
        <taxon>Nematoda</taxon>
        <taxon>Chromadorea</taxon>
        <taxon>Rhabditida</taxon>
        <taxon>Tylenchina</taxon>
        <taxon>Panagrolaimomorpha</taxon>
        <taxon>Strongyloidoidea</taxon>
        <taxon>Strongyloididae</taxon>
        <taxon>Strongyloides</taxon>
    </lineage>
</organism>
<keyword evidence="2" id="KW-1185">Reference proteome</keyword>